<dbReference type="InterPro" id="IPR013324">
    <property type="entry name" value="RNA_pol_sigma_r3/r4-like"/>
</dbReference>
<dbReference type="NCBIfam" id="TIGR02937">
    <property type="entry name" value="sigma70-ECF"/>
    <property type="match status" value="1"/>
</dbReference>
<evidence type="ECO:0000256" key="4">
    <source>
        <dbReference type="ARBA" id="ARBA00023125"/>
    </source>
</evidence>
<dbReference type="SUPFAM" id="SSF88659">
    <property type="entry name" value="Sigma3 and sigma4 domains of RNA polymerase sigma factors"/>
    <property type="match status" value="1"/>
</dbReference>
<name>A0A1H7KP38_RUMAL</name>
<dbReference type="InterPro" id="IPR036388">
    <property type="entry name" value="WH-like_DNA-bd_sf"/>
</dbReference>
<evidence type="ECO:0000259" key="6">
    <source>
        <dbReference type="Pfam" id="PF08281"/>
    </source>
</evidence>
<protein>
    <submittedName>
        <fullName evidence="7">RNA polymerase sigma-70 factor, ECF subfamily</fullName>
    </submittedName>
</protein>
<dbReference type="InterPro" id="IPR013325">
    <property type="entry name" value="RNA_pol_sigma_r2"/>
</dbReference>
<dbReference type="Gene3D" id="1.10.1740.10">
    <property type="match status" value="1"/>
</dbReference>
<evidence type="ECO:0000256" key="3">
    <source>
        <dbReference type="ARBA" id="ARBA00023082"/>
    </source>
</evidence>
<dbReference type="InterPro" id="IPR014284">
    <property type="entry name" value="RNA_pol_sigma-70_dom"/>
</dbReference>
<comment type="similarity">
    <text evidence="1">Belongs to the sigma-70 factor family. ECF subfamily.</text>
</comment>
<organism evidence="7 8">
    <name type="scientific">Ruminococcus albus</name>
    <dbReference type="NCBI Taxonomy" id="1264"/>
    <lineage>
        <taxon>Bacteria</taxon>
        <taxon>Bacillati</taxon>
        <taxon>Bacillota</taxon>
        <taxon>Clostridia</taxon>
        <taxon>Eubacteriales</taxon>
        <taxon>Oscillospiraceae</taxon>
        <taxon>Ruminococcus</taxon>
    </lineage>
</organism>
<dbReference type="InterPro" id="IPR039425">
    <property type="entry name" value="RNA_pol_sigma-70-like"/>
</dbReference>
<dbReference type="PANTHER" id="PTHR43133:SF8">
    <property type="entry name" value="RNA POLYMERASE SIGMA FACTOR HI_1459-RELATED"/>
    <property type="match status" value="1"/>
</dbReference>
<dbReference type="Pfam" id="PF08281">
    <property type="entry name" value="Sigma70_r4_2"/>
    <property type="match status" value="1"/>
</dbReference>
<dbReference type="EMBL" id="FOAT01000007">
    <property type="protein sequence ID" value="SEK88290.1"/>
    <property type="molecule type" value="Genomic_DNA"/>
</dbReference>
<dbReference type="SUPFAM" id="SSF88946">
    <property type="entry name" value="Sigma2 domain of RNA polymerase sigma factors"/>
    <property type="match status" value="1"/>
</dbReference>
<reference evidence="7 8" key="1">
    <citation type="submission" date="2016-10" db="EMBL/GenBank/DDBJ databases">
        <authorList>
            <person name="de Groot N.N."/>
        </authorList>
    </citation>
    <scope>NUCLEOTIDE SEQUENCE [LARGE SCALE GENOMIC DNA]</scope>
    <source>
        <strain evidence="7 8">KH2T6</strain>
    </source>
</reference>
<feature type="domain" description="RNA polymerase sigma factor 70 region 4 type 2" evidence="6">
    <location>
        <begin position="119"/>
        <end position="169"/>
    </location>
</feature>
<evidence type="ECO:0000313" key="8">
    <source>
        <dbReference type="Proteomes" id="UP000186015"/>
    </source>
</evidence>
<dbReference type="GO" id="GO:0003677">
    <property type="term" value="F:DNA binding"/>
    <property type="evidence" value="ECO:0007669"/>
    <property type="project" value="UniProtKB-KW"/>
</dbReference>
<keyword evidence="2" id="KW-0805">Transcription regulation</keyword>
<dbReference type="PANTHER" id="PTHR43133">
    <property type="entry name" value="RNA POLYMERASE ECF-TYPE SIGMA FACTO"/>
    <property type="match status" value="1"/>
</dbReference>
<dbReference type="InterPro" id="IPR013249">
    <property type="entry name" value="RNA_pol_sigma70_r4_t2"/>
</dbReference>
<keyword evidence="3" id="KW-0731">Sigma factor</keyword>
<evidence type="ECO:0000256" key="2">
    <source>
        <dbReference type="ARBA" id="ARBA00023015"/>
    </source>
</evidence>
<keyword evidence="4" id="KW-0238">DNA-binding</keyword>
<dbReference type="Gene3D" id="1.10.10.10">
    <property type="entry name" value="Winged helix-like DNA-binding domain superfamily/Winged helix DNA-binding domain"/>
    <property type="match status" value="1"/>
</dbReference>
<keyword evidence="5" id="KW-0804">Transcription</keyword>
<dbReference type="RefSeq" id="WP_074833045.1">
    <property type="nucleotide sequence ID" value="NZ_FOAT01000007.1"/>
</dbReference>
<evidence type="ECO:0000256" key="1">
    <source>
        <dbReference type="ARBA" id="ARBA00010641"/>
    </source>
</evidence>
<dbReference type="AlphaFoldDB" id="A0A1H7KP38"/>
<sequence length="179" mass="20565">MTDKELTELLQAEPERGLAEVVEKYSGYVYTIAYSKLSGVCSKEDIEEAVSDIFLSFYEYFRKSEKPVMAVAPYLAVIAKRHSINIYKKHISKMENISFEEIADTVADNTENRDTRRHLIEAIVSLGRPDSEIFLRKYFFGQKSREIAAILKMKTNTVDKIVSRGLVKLRKILTEQEGE</sequence>
<evidence type="ECO:0000313" key="7">
    <source>
        <dbReference type="EMBL" id="SEK88290.1"/>
    </source>
</evidence>
<dbReference type="OrthoDB" id="2678696at2"/>
<proteinExistence type="inferred from homology"/>
<dbReference type="Proteomes" id="UP000186015">
    <property type="component" value="Unassembled WGS sequence"/>
</dbReference>
<gene>
    <name evidence="7" type="ORF">SAMN05216469_10734</name>
</gene>
<dbReference type="GO" id="GO:0006352">
    <property type="term" value="P:DNA-templated transcription initiation"/>
    <property type="evidence" value="ECO:0007669"/>
    <property type="project" value="InterPro"/>
</dbReference>
<accession>A0A1H7KP38</accession>
<evidence type="ECO:0000256" key="5">
    <source>
        <dbReference type="ARBA" id="ARBA00023163"/>
    </source>
</evidence>
<dbReference type="GO" id="GO:0016987">
    <property type="term" value="F:sigma factor activity"/>
    <property type="evidence" value="ECO:0007669"/>
    <property type="project" value="UniProtKB-KW"/>
</dbReference>